<keyword evidence="1" id="KW-1133">Transmembrane helix</keyword>
<evidence type="ECO:0000313" key="3">
    <source>
        <dbReference type="Proteomes" id="UP000066480"/>
    </source>
</evidence>
<feature type="transmembrane region" description="Helical" evidence="1">
    <location>
        <begin position="75"/>
        <end position="95"/>
    </location>
</feature>
<sequence>MNRDPFSPTTARHPIAIAVYAGFFALSICYLIGRTEAHAMDEVTGGLELAWQIPLLVGSGAAFVGALLPRRLFGLFLEGVGVAILGAEVGAYVWSIYLDRGFGPLATLLVFGFIAAGCFGRSAQAIRERGRALQSVEQITRED</sequence>
<feature type="transmembrane region" description="Helical" evidence="1">
    <location>
        <begin position="49"/>
        <end position="68"/>
    </location>
</feature>
<dbReference type="STRING" id="571913.VV02_07560"/>
<name>A0A0K1JGB4_9MICO</name>
<feature type="transmembrane region" description="Helical" evidence="1">
    <location>
        <begin position="101"/>
        <end position="119"/>
    </location>
</feature>
<dbReference type="RefSeq" id="WP_052590805.1">
    <property type="nucleotide sequence ID" value="NZ_CP011112.1"/>
</dbReference>
<evidence type="ECO:0000256" key="1">
    <source>
        <dbReference type="SAM" id="Phobius"/>
    </source>
</evidence>
<reference evidence="2 3" key="1">
    <citation type="submission" date="2015-03" db="EMBL/GenBank/DDBJ databases">
        <title>Luteipulveratus halotolerans sp. nov., a novel actinobacterium (Dermacoccaceae) from Sarawak, Malaysia.</title>
        <authorList>
            <person name="Juboi H."/>
            <person name="Basik A."/>
            <person name="Shamsul S.S."/>
            <person name="Arnold P."/>
            <person name="Schmitt E.K."/>
            <person name="Sanglier J.-J."/>
            <person name="Yeo T."/>
        </authorList>
    </citation>
    <scope>NUCLEOTIDE SEQUENCE [LARGE SCALE GENOMIC DNA]</scope>
    <source>
        <strain evidence="2 3">MN07-A0370</strain>
    </source>
</reference>
<feature type="transmembrane region" description="Helical" evidence="1">
    <location>
        <begin position="12"/>
        <end position="33"/>
    </location>
</feature>
<gene>
    <name evidence="2" type="ORF">VV02_07560</name>
</gene>
<dbReference type="KEGG" id="lmoi:VV02_07560"/>
<proteinExistence type="predicted"/>
<protein>
    <submittedName>
        <fullName evidence="2">Uncharacterized protein</fullName>
    </submittedName>
</protein>
<dbReference type="AlphaFoldDB" id="A0A0K1JGB4"/>
<evidence type="ECO:0000313" key="2">
    <source>
        <dbReference type="EMBL" id="AKU15739.1"/>
    </source>
</evidence>
<keyword evidence="3" id="KW-1185">Reference proteome</keyword>
<keyword evidence="1" id="KW-0472">Membrane</keyword>
<accession>A0A0K1JGB4</accession>
<dbReference type="Proteomes" id="UP000066480">
    <property type="component" value="Chromosome"/>
</dbReference>
<organism evidence="2 3">
    <name type="scientific">Luteipulveratus mongoliensis</name>
    <dbReference type="NCBI Taxonomy" id="571913"/>
    <lineage>
        <taxon>Bacteria</taxon>
        <taxon>Bacillati</taxon>
        <taxon>Actinomycetota</taxon>
        <taxon>Actinomycetes</taxon>
        <taxon>Micrococcales</taxon>
        <taxon>Dermacoccaceae</taxon>
        <taxon>Luteipulveratus</taxon>
    </lineage>
</organism>
<dbReference type="EMBL" id="CP011112">
    <property type="protein sequence ID" value="AKU15739.1"/>
    <property type="molecule type" value="Genomic_DNA"/>
</dbReference>
<keyword evidence="1" id="KW-0812">Transmembrane</keyword>